<evidence type="ECO:0000313" key="1">
    <source>
        <dbReference type="EMBL" id="GDZ96403.1"/>
    </source>
</evidence>
<protein>
    <submittedName>
        <fullName evidence="1">Uncharacterized protein</fullName>
    </submittedName>
</protein>
<name>A0A4P5ZM39_PLAAG</name>
<dbReference type="AlphaFoldDB" id="A0A4P5ZM39"/>
<gene>
    <name evidence="1" type="ORF">PA905_49650</name>
</gene>
<evidence type="ECO:0000313" key="2">
    <source>
        <dbReference type="Proteomes" id="UP000299794"/>
    </source>
</evidence>
<dbReference type="Proteomes" id="UP000299794">
    <property type="component" value="Unassembled WGS sequence"/>
</dbReference>
<accession>A0A4P5ZM39</accession>
<proteinExistence type="predicted"/>
<organism evidence="1 2">
    <name type="scientific">Planktothrix agardhii CCAP 1459/11A</name>
    <dbReference type="NCBI Taxonomy" id="282420"/>
    <lineage>
        <taxon>Bacteria</taxon>
        <taxon>Bacillati</taxon>
        <taxon>Cyanobacteriota</taxon>
        <taxon>Cyanophyceae</taxon>
        <taxon>Oscillatoriophycideae</taxon>
        <taxon>Oscillatoriales</taxon>
        <taxon>Microcoleaceae</taxon>
        <taxon>Planktothrix</taxon>
    </lineage>
</organism>
<sequence>MTWASINCRISSTNVNTNGAKPASFREDFGVIMVSIEGSEDDICLKCYGCNILS</sequence>
<comment type="caution">
    <text evidence="1">The sequence shown here is derived from an EMBL/GenBank/DDBJ whole genome shotgun (WGS) entry which is preliminary data.</text>
</comment>
<dbReference type="EMBL" id="BJCD01000130">
    <property type="protein sequence ID" value="GDZ96403.1"/>
    <property type="molecule type" value="Genomic_DNA"/>
</dbReference>
<reference evidence="2" key="1">
    <citation type="submission" date="2019-02" db="EMBL/GenBank/DDBJ databases">
        <title>Draft genome sequence of Planktothrix agardhii NIES-905.</title>
        <authorList>
            <person name="Yamaguchi H."/>
            <person name="Suzuki S."/>
            <person name="Kawachi M."/>
        </authorList>
    </citation>
    <scope>NUCLEOTIDE SEQUENCE [LARGE SCALE GENOMIC DNA]</scope>
    <source>
        <strain evidence="2">CCAP 1459/11A</strain>
    </source>
</reference>